<feature type="compositionally biased region" description="Basic residues" evidence="1">
    <location>
        <begin position="36"/>
        <end position="47"/>
    </location>
</feature>
<feature type="compositionally biased region" description="Basic and acidic residues" evidence="1">
    <location>
        <begin position="8"/>
        <end position="22"/>
    </location>
</feature>
<organism evidence="2 3">
    <name type="scientific">Legionella donaldsonii</name>
    <dbReference type="NCBI Taxonomy" id="45060"/>
    <lineage>
        <taxon>Bacteria</taxon>
        <taxon>Pseudomonadati</taxon>
        <taxon>Pseudomonadota</taxon>
        <taxon>Gammaproteobacteria</taxon>
        <taxon>Legionellales</taxon>
        <taxon>Legionellaceae</taxon>
        <taxon>Legionella</taxon>
    </lineage>
</organism>
<dbReference type="EMBL" id="UGOA01000001">
    <property type="protein sequence ID" value="STX41755.1"/>
    <property type="molecule type" value="Genomic_DNA"/>
</dbReference>
<gene>
    <name evidence="2" type="ORF">NCTC13292_01160</name>
</gene>
<accession>A0A378J2B1</accession>
<sequence>MPKITKKQMKESKEASKIKPGDLENVSGGVKERPLFPKRKPPYRRPE</sequence>
<evidence type="ECO:0000313" key="2">
    <source>
        <dbReference type="EMBL" id="STX41755.1"/>
    </source>
</evidence>
<dbReference type="RefSeq" id="WP_181879334.1">
    <property type="nucleotide sequence ID" value="NZ_CAXYJE010000007.1"/>
</dbReference>
<reference evidence="2 3" key="1">
    <citation type="submission" date="2018-06" db="EMBL/GenBank/DDBJ databases">
        <authorList>
            <consortium name="Pathogen Informatics"/>
            <person name="Doyle S."/>
        </authorList>
    </citation>
    <scope>NUCLEOTIDE SEQUENCE [LARGE SCALE GENOMIC DNA]</scope>
    <source>
        <strain evidence="2 3">NCTC13292</strain>
    </source>
</reference>
<name>A0A378J2B1_9GAMM</name>
<proteinExistence type="predicted"/>
<evidence type="ECO:0000256" key="1">
    <source>
        <dbReference type="SAM" id="MobiDB-lite"/>
    </source>
</evidence>
<feature type="region of interest" description="Disordered" evidence="1">
    <location>
        <begin position="1"/>
        <end position="47"/>
    </location>
</feature>
<dbReference type="AlphaFoldDB" id="A0A378J2B1"/>
<protein>
    <submittedName>
        <fullName evidence="2">Uncharacterized protein</fullName>
    </submittedName>
</protein>
<dbReference type="Proteomes" id="UP000254677">
    <property type="component" value="Unassembled WGS sequence"/>
</dbReference>
<evidence type="ECO:0000313" key="3">
    <source>
        <dbReference type="Proteomes" id="UP000254677"/>
    </source>
</evidence>
<keyword evidence="3" id="KW-1185">Reference proteome</keyword>